<dbReference type="Proteomes" id="UP001385951">
    <property type="component" value="Unassembled WGS sequence"/>
</dbReference>
<accession>A0AAW0GUJ0</accession>
<evidence type="ECO:0000313" key="2">
    <source>
        <dbReference type="EMBL" id="KAK7693025.1"/>
    </source>
</evidence>
<sequence length="276" mass="30208">MSAKLGLTSDEAISLMLIGFPTSKTVIISAAFFHIQAAFDCVRIWSICQHAWVPTIVVVILSICEPAINMHIAGLRQISFHILMCVITRAISVAADAVVLGLTLWKTIHIFREDAEARANSKITTTLAYGGKAIYILFTGSIQFGILLLLNALAMLFDVLTIASIGGTILNNSSFTYIQQVLTSIILSRFILDLRSVYHTTHNISQSDSKQSSVCFASALEGNMGAALNASWRSSRDHNEEEAEELQYSGYPFMTVLSDFKEASRPENVEEVPQAG</sequence>
<gene>
    <name evidence="2" type="ORF">QCA50_002590</name>
</gene>
<feature type="transmembrane region" description="Helical" evidence="1">
    <location>
        <begin position="78"/>
        <end position="105"/>
    </location>
</feature>
<evidence type="ECO:0000256" key="1">
    <source>
        <dbReference type="SAM" id="Phobius"/>
    </source>
</evidence>
<protein>
    <submittedName>
        <fullName evidence="2">Uncharacterized protein</fullName>
    </submittedName>
</protein>
<evidence type="ECO:0000313" key="3">
    <source>
        <dbReference type="Proteomes" id="UP001385951"/>
    </source>
</evidence>
<keyword evidence="1" id="KW-0812">Transmembrane</keyword>
<feature type="transmembrane region" description="Helical" evidence="1">
    <location>
        <begin position="12"/>
        <end position="39"/>
    </location>
</feature>
<organism evidence="2 3">
    <name type="scientific">Cerrena zonata</name>
    <dbReference type="NCBI Taxonomy" id="2478898"/>
    <lineage>
        <taxon>Eukaryota</taxon>
        <taxon>Fungi</taxon>
        <taxon>Dikarya</taxon>
        <taxon>Basidiomycota</taxon>
        <taxon>Agaricomycotina</taxon>
        <taxon>Agaricomycetes</taxon>
        <taxon>Polyporales</taxon>
        <taxon>Cerrenaceae</taxon>
        <taxon>Cerrena</taxon>
    </lineage>
</organism>
<feature type="transmembrane region" description="Helical" evidence="1">
    <location>
        <begin position="51"/>
        <end position="72"/>
    </location>
</feature>
<dbReference type="EMBL" id="JASBNA010000003">
    <property type="protein sequence ID" value="KAK7693025.1"/>
    <property type="molecule type" value="Genomic_DNA"/>
</dbReference>
<name>A0AAW0GUJ0_9APHY</name>
<proteinExistence type="predicted"/>
<keyword evidence="3" id="KW-1185">Reference proteome</keyword>
<reference evidence="2 3" key="1">
    <citation type="submission" date="2022-09" db="EMBL/GenBank/DDBJ databases">
        <authorList>
            <person name="Palmer J.M."/>
        </authorList>
    </citation>
    <scope>NUCLEOTIDE SEQUENCE [LARGE SCALE GENOMIC DNA]</scope>
    <source>
        <strain evidence="2 3">DSM 7382</strain>
    </source>
</reference>
<feature type="transmembrane region" description="Helical" evidence="1">
    <location>
        <begin position="126"/>
        <end position="146"/>
    </location>
</feature>
<dbReference type="AlphaFoldDB" id="A0AAW0GUJ0"/>
<keyword evidence="1" id="KW-0472">Membrane</keyword>
<comment type="caution">
    <text evidence="2">The sequence shown here is derived from an EMBL/GenBank/DDBJ whole genome shotgun (WGS) entry which is preliminary data.</text>
</comment>
<keyword evidence="1" id="KW-1133">Transmembrane helix</keyword>